<organism evidence="2 3">
    <name type="scientific">Streptomyces xantholiticus</name>
    <dbReference type="NCBI Taxonomy" id="68285"/>
    <lineage>
        <taxon>Bacteria</taxon>
        <taxon>Bacillati</taxon>
        <taxon>Actinomycetota</taxon>
        <taxon>Actinomycetes</taxon>
        <taxon>Kitasatosporales</taxon>
        <taxon>Streptomycetaceae</taxon>
        <taxon>Streptomyces</taxon>
    </lineage>
</organism>
<feature type="region of interest" description="Disordered" evidence="1">
    <location>
        <begin position="186"/>
        <end position="217"/>
    </location>
</feature>
<keyword evidence="3" id="KW-1185">Reference proteome</keyword>
<comment type="caution">
    <text evidence="2">The sequence shown here is derived from an EMBL/GenBank/DDBJ whole genome shotgun (WGS) entry which is preliminary data.</text>
</comment>
<dbReference type="RefSeq" id="WP_351978748.1">
    <property type="nucleotide sequence ID" value="NZ_JBEPBX010000043.1"/>
</dbReference>
<dbReference type="Proteomes" id="UP001445472">
    <property type="component" value="Unassembled WGS sequence"/>
</dbReference>
<evidence type="ECO:0000313" key="3">
    <source>
        <dbReference type="Proteomes" id="UP001445472"/>
    </source>
</evidence>
<name>A0ABV1V3W7_9ACTN</name>
<evidence type="ECO:0000256" key="1">
    <source>
        <dbReference type="SAM" id="MobiDB-lite"/>
    </source>
</evidence>
<evidence type="ECO:0000313" key="2">
    <source>
        <dbReference type="EMBL" id="MER6617721.1"/>
    </source>
</evidence>
<gene>
    <name evidence="2" type="ORF">ABT276_31285</name>
</gene>
<dbReference type="EMBL" id="JBEPBX010000043">
    <property type="protein sequence ID" value="MER6617721.1"/>
    <property type="molecule type" value="Genomic_DNA"/>
</dbReference>
<dbReference type="SUPFAM" id="SSF160631">
    <property type="entry name" value="SMI1/KNR4-like"/>
    <property type="match status" value="1"/>
</dbReference>
<reference evidence="2 3" key="1">
    <citation type="submission" date="2024-06" db="EMBL/GenBank/DDBJ databases">
        <title>The Natural Products Discovery Center: Release of the First 8490 Sequenced Strains for Exploring Actinobacteria Biosynthetic Diversity.</title>
        <authorList>
            <person name="Kalkreuter E."/>
            <person name="Kautsar S.A."/>
            <person name="Yang D."/>
            <person name="Bader C.D."/>
            <person name="Teijaro C.N."/>
            <person name="Fluegel L."/>
            <person name="Davis C.M."/>
            <person name="Simpson J.R."/>
            <person name="Lauterbach L."/>
            <person name="Steele A.D."/>
            <person name="Gui C."/>
            <person name="Meng S."/>
            <person name="Li G."/>
            <person name="Viehrig K."/>
            <person name="Ye F."/>
            <person name="Su P."/>
            <person name="Kiefer A.F."/>
            <person name="Nichols A."/>
            <person name="Cepeda A.J."/>
            <person name="Yan W."/>
            <person name="Fan B."/>
            <person name="Jiang Y."/>
            <person name="Adhikari A."/>
            <person name="Zheng C.-J."/>
            <person name="Schuster L."/>
            <person name="Cowan T.M."/>
            <person name="Smanski M.J."/>
            <person name="Chevrette M.G."/>
            <person name="De Carvalho L.P.S."/>
            <person name="Shen B."/>
        </authorList>
    </citation>
    <scope>NUCLEOTIDE SEQUENCE [LARGE SCALE GENOMIC DNA]</scope>
    <source>
        <strain evidence="2 3">NPDC000837</strain>
    </source>
</reference>
<proteinExistence type="predicted"/>
<protein>
    <submittedName>
        <fullName evidence="2">SMI1/KNR4 family protein</fullName>
    </submittedName>
</protein>
<sequence>MDSRIPRLRRKLARIPYTPNRSHSFGEERHEFRLGPRLPKARTDAFEAEHDVELPQPYRDFLTNMGGSGASPYYGLIPLEDCTLFTMNPGAASTGSRGFSRAYRPTRDGHLFLHVIERGCSDLVLIGVTGPLTGRMLIGNTDGFWGPNVSSAPDFLAWYERWLDHMTAGLDNRALELTSPRLHAHQKSLPSRFEDLTTSDHSTEAEPEPGLRQHWQR</sequence>
<accession>A0ABV1V3W7</accession>
<dbReference type="InterPro" id="IPR037883">
    <property type="entry name" value="Knr4/Smi1-like_sf"/>
</dbReference>